<reference evidence="1" key="2">
    <citation type="submission" date="2022-01" db="EMBL/GenBank/DDBJ databases">
        <authorList>
            <person name="Yamashiro T."/>
            <person name="Shiraishi A."/>
            <person name="Satake H."/>
            <person name="Nakayama K."/>
        </authorList>
    </citation>
    <scope>NUCLEOTIDE SEQUENCE</scope>
</reference>
<dbReference type="EMBL" id="BQNB010017257">
    <property type="protein sequence ID" value="GJT61087.1"/>
    <property type="molecule type" value="Genomic_DNA"/>
</dbReference>
<gene>
    <name evidence="1" type="ORF">Tco_1004620</name>
</gene>
<dbReference type="Proteomes" id="UP001151760">
    <property type="component" value="Unassembled WGS sequence"/>
</dbReference>
<proteinExistence type="predicted"/>
<keyword evidence="2" id="KW-1185">Reference proteome</keyword>
<protein>
    <submittedName>
        <fullName evidence="1">Uncharacterized protein</fullName>
    </submittedName>
</protein>
<sequence length="252" mass="27905">MSFRIDNIYDLGYNVHSILKDNNPDPKEKKIVRFSAVILNNEKQEKVAVYENCMSQLKKFQDEQMAVVHKKFNMLDADFIKTCMHLEEKLYPHMLTTIVGRRWLLSYGMKLTVFKCLNSPKYLSALGAAIIKAIEKGMQDGLAVGITHGQEGRFLADDAAFRENIANNRSTLRDIFVLFSEPLSVAALEGTAGTSSVAPDITTALSVSFASASTIPPISMDDYEIAHAEDHGNAGADVNPFLNVDEAELIIS</sequence>
<reference evidence="1" key="1">
    <citation type="journal article" date="2022" name="Int. J. Mol. Sci.">
        <title>Draft Genome of Tanacetum Coccineum: Genomic Comparison of Closely Related Tanacetum-Family Plants.</title>
        <authorList>
            <person name="Yamashiro T."/>
            <person name="Shiraishi A."/>
            <person name="Nakayama K."/>
            <person name="Satake H."/>
        </authorList>
    </citation>
    <scope>NUCLEOTIDE SEQUENCE</scope>
</reference>
<comment type="caution">
    <text evidence="1">The sequence shown here is derived from an EMBL/GenBank/DDBJ whole genome shotgun (WGS) entry which is preliminary data.</text>
</comment>
<accession>A0ABQ5FEW0</accession>
<evidence type="ECO:0000313" key="2">
    <source>
        <dbReference type="Proteomes" id="UP001151760"/>
    </source>
</evidence>
<name>A0ABQ5FEW0_9ASTR</name>
<evidence type="ECO:0000313" key="1">
    <source>
        <dbReference type="EMBL" id="GJT61087.1"/>
    </source>
</evidence>
<organism evidence="1 2">
    <name type="scientific">Tanacetum coccineum</name>
    <dbReference type="NCBI Taxonomy" id="301880"/>
    <lineage>
        <taxon>Eukaryota</taxon>
        <taxon>Viridiplantae</taxon>
        <taxon>Streptophyta</taxon>
        <taxon>Embryophyta</taxon>
        <taxon>Tracheophyta</taxon>
        <taxon>Spermatophyta</taxon>
        <taxon>Magnoliopsida</taxon>
        <taxon>eudicotyledons</taxon>
        <taxon>Gunneridae</taxon>
        <taxon>Pentapetalae</taxon>
        <taxon>asterids</taxon>
        <taxon>campanulids</taxon>
        <taxon>Asterales</taxon>
        <taxon>Asteraceae</taxon>
        <taxon>Asteroideae</taxon>
        <taxon>Anthemideae</taxon>
        <taxon>Anthemidinae</taxon>
        <taxon>Tanacetum</taxon>
    </lineage>
</organism>